<evidence type="ECO:0000259" key="3">
    <source>
        <dbReference type="PROSITE" id="PS51900"/>
    </source>
</evidence>
<reference evidence="4" key="1">
    <citation type="journal article" date="2012" name="PLoS ONE">
        <title>Gene sets for utilization of primary and secondary nutrition supplies in the distal gut of endangered iberian lynx.</title>
        <authorList>
            <person name="Alcaide M."/>
            <person name="Messina E."/>
            <person name="Richter M."/>
            <person name="Bargiela R."/>
            <person name="Peplies J."/>
            <person name="Huws S.A."/>
            <person name="Newbold C.J."/>
            <person name="Golyshin P.N."/>
            <person name="Simon M.A."/>
            <person name="Lopez G."/>
            <person name="Yakimov M.M."/>
            <person name="Ferrer M."/>
        </authorList>
    </citation>
    <scope>NUCLEOTIDE SEQUENCE</scope>
</reference>
<dbReference type="AlphaFoldDB" id="J9FXK0"/>
<protein>
    <submittedName>
        <fullName evidence="4">Site-specific recombinase, phage integrase family</fullName>
    </submittedName>
</protein>
<dbReference type="InterPro" id="IPR044068">
    <property type="entry name" value="CB"/>
</dbReference>
<proteinExistence type="predicted"/>
<dbReference type="GO" id="GO:0003677">
    <property type="term" value="F:DNA binding"/>
    <property type="evidence" value="ECO:0007669"/>
    <property type="project" value="UniProtKB-KW"/>
</dbReference>
<dbReference type="PANTHER" id="PTHR30349:SF64">
    <property type="entry name" value="PROPHAGE INTEGRASE INTD-RELATED"/>
    <property type="match status" value="1"/>
</dbReference>
<gene>
    <name evidence="4" type="ORF">EVA_19828</name>
</gene>
<dbReference type="PROSITE" id="PS51900">
    <property type="entry name" value="CB"/>
    <property type="match status" value="1"/>
</dbReference>
<dbReference type="Pfam" id="PF13102">
    <property type="entry name" value="Phage_int_SAM_5"/>
    <property type="match status" value="1"/>
</dbReference>
<accession>J9FXK0</accession>
<dbReference type="EMBL" id="AMCI01007779">
    <property type="protein sequence ID" value="EJW92064.1"/>
    <property type="molecule type" value="Genomic_DNA"/>
</dbReference>
<dbReference type="InterPro" id="IPR010998">
    <property type="entry name" value="Integrase_recombinase_N"/>
</dbReference>
<dbReference type="InterPro" id="IPR025269">
    <property type="entry name" value="SAM-like_dom"/>
</dbReference>
<evidence type="ECO:0000256" key="2">
    <source>
        <dbReference type="ARBA" id="ARBA00023172"/>
    </source>
</evidence>
<sequence length="457" mass="52702">MKHLALFHVSFLFYIAVKSLKKSYVLHYFDAFGCIKMHKNLLQTCCSFNVMAKINFYLDLRYAEPGSAGCLKLSISRKGKTAFIPLNVSVLPGQWDKRSCKIVNHPNKNALNAYIYNRRLVAENVVMRLLSTGEMSGLTATNLKHIIEEEFDPTPVNESPDTSKLFSSRFLQFAESKSPSTRDCYMHTFGRMKAFCPGLEELRFENITREWLTKFDTWLSSSSPSRNARNIHLRNIRAVFNAAIDDEITSFYPFRRFKIKPVATAKRALSVDELRALFCADVEPFAQKYLDCFKLIFFLIGINVVDLCRLQEIRNGRVEFHRSKTGRLYSIKVEPEAWVIIDRYRGKGQLLDILDRYSNHKDFTHRLNENLQKIGKVDRVGRGGKKIYTPMFPGLTSYWARHSWATIAASLDIPKETIAAALGHGGNSVTDIYIDFDREKVDRANRQVLDWVLYEKR</sequence>
<keyword evidence="1" id="KW-0238">DNA-binding</keyword>
<organism evidence="4">
    <name type="scientific">gut metagenome</name>
    <dbReference type="NCBI Taxonomy" id="749906"/>
    <lineage>
        <taxon>unclassified sequences</taxon>
        <taxon>metagenomes</taxon>
        <taxon>organismal metagenomes</taxon>
    </lineage>
</organism>
<dbReference type="InterPro" id="IPR011010">
    <property type="entry name" value="DNA_brk_join_enz"/>
</dbReference>
<dbReference type="PANTHER" id="PTHR30349">
    <property type="entry name" value="PHAGE INTEGRASE-RELATED"/>
    <property type="match status" value="1"/>
</dbReference>
<dbReference type="GO" id="GO:0015074">
    <property type="term" value="P:DNA integration"/>
    <property type="evidence" value="ECO:0007669"/>
    <property type="project" value="InterPro"/>
</dbReference>
<comment type="caution">
    <text evidence="4">The sequence shown here is derived from an EMBL/GenBank/DDBJ whole genome shotgun (WGS) entry which is preliminary data.</text>
</comment>
<evidence type="ECO:0000313" key="4">
    <source>
        <dbReference type="EMBL" id="EJW92064.1"/>
    </source>
</evidence>
<name>J9FXK0_9ZZZZ</name>
<dbReference type="Gene3D" id="1.10.150.130">
    <property type="match status" value="1"/>
</dbReference>
<dbReference type="GO" id="GO:0006310">
    <property type="term" value="P:DNA recombination"/>
    <property type="evidence" value="ECO:0007669"/>
    <property type="project" value="UniProtKB-KW"/>
</dbReference>
<dbReference type="Pfam" id="PF17293">
    <property type="entry name" value="Arm-DNA-bind_5"/>
    <property type="match status" value="1"/>
</dbReference>
<feature type="domain" description="Core-binding (CB)" evidence="3">
    <location>
        <begin position="161"/>
        <end position="244"/>
    </location>
</feature>
<dbReference type="InterPro" id="IPR013762">
    <property type="entry name" value="Integrase-like_cat_sf"/>
</dbReference>
<keyword evidence="2" id="KW-0233">DNA recombination</keyword>
<evidence type="ECO:0000256" key="1">
    <source>
        <dbReference type="ARBA" id="ARBA00023125"/>
    </source>
</evidence>
<dbReference type="InterPro" id="IPR035386">
    <property type="entry name" value="Arm-DNA-bind_5"/>
</dbReference>
<dbReference type="SUPFAM" id="SSF56349">
    <property type="entry name" value="DNA breaking-rejoining enzymes"/>
    <property type="match status" value="1"/>
</dbReference>
<dbReference type="Gene3D" id="1.10.443.10">
    <property type="entry name" value="Intergrase catalytic core"/>
    <property type="match status" value="1"/>
</dbReference>
<dbReference type="InterPro" id="IPR050090">
    <property type="entry name" value="Tyrosine_recombinase_XerCD"/>
</dbReference>